<comment type="caution">
    <text evidence="1">The sequence shown here is derived from an EMBL/GenBank/DDBJ whole genome shotgun (WGS) entry which is preliminary data.</text>
</comment>
<accession>A0AA39P4G4</accession>
<sequence>MMMEKHLNFTATTGFGRDEEVFLVKNAVCFHLYESGHRFFKDLWLESIWEVFVLYWPPADQSDNALAVHREALHWIYKHLDPETHQTEQASIQFPQVYYPGPTKQCHTTISPLLPRQPLNINQNIYEV</sequence>
<gene>
    <name evidence="1" type="ORF">IW261DRAFT_1421114</name>
</gene>
<reference evidence="1" key="1">
    <citation type="submission" date="2023-06" db="EMBL/GenBank/DDBJ databases">
        <authorList>
            <consortium name="Lawrence Berkeley National Laboratory"/>
            <person name="Ahrendt S."/>
            <person name="Sahu N."/>
            <person name="Indic B."/>
            <person name="Wong-Bajracharya J."/>
            <person name="Merenyi Z."/>
            <person name="Ke H.-M."/>
            <person name="Monk M."/>
            <person name="Kocsube S."/>
            <person name="Drula E."/>
            <person name="Lipzen A."/>
            <person name="Balint B."/>
            <person name="Henrissat B."/>
            <person name="Andreopoulos B."/>
            <person name="Martin F.M."/>
            <person name="Harder C.B."/>
            <person name="Rigling D."/>
            <person name="Ford K.L."/>
            <person name="Foster G.D."/>
            <person name="Pangilinan J."/>
            <person name="Papanicolaou A."/>
            <person name="Barry K."/>
            <person name="LaButti K."/>
            <person name="Viragh M."/>
            <person name="Koriabine M."/>
            <person name="Yan M."/>
            <person name="Riley R."/>
            <person name="Champramary S."/>
            <person name="Plett K.L."/>
            <person name="Tsai I.J."/>
            <person name="Slot J."/>
            <person name="Sipos G."/>
            <person name="Plett J."/>
            <person name="Nagy L.G."/>
            <person name="Grigoriev I.V."/>
        </authorList>
    </citation>
    <scope>NUCLEOTIDE SEQUENCE</scope>
    <source>
        <strain evidence="1">ICMP 16352</strain>
    </source>
</reference>
<organism evidence="1 2">
    <name type="scientific">Armillaria novae-zelandiae</name>
    <dbReference type="NCBI Taxonomy" id="153914"/>
    <lineage>
        <taxon>Eukaryota</taxon>
        <taxon>Fungi</taxon>
        <taxon>Dikarya</taxon>
        <taxon>Basidiomycota</taxon>
        <taxon>Agaricomycotina</taxon>
        <taxon>Agaricomycetes</taxon>
        <taxon>Agaricomycetidae</taxon>
        <taxon>Agaricales</taxon>
        <taxon>Marasmiineae</taxon>
        <taxon>Physalacriaceae</taxon>
        <taxon>Armillaria</taxon>
    </lineage>
</organism>
<dbReference type="EMBL" id="JAUEPR010000017">
    <property type="protein sequence ID" value="KAK0477412.1"/>
    <property type="molecule type" value="Genomic_DNA"/>
</dbReference>
<dbReference type="Proteomes" id="UP001175227">
    <property type="component" value="Unassembled WGS sequence"/>
</dbReference>
<protein>
    <submittedName>
        <fullName evidence="1">Uncharacterized protein</fullName>
    </submittedName>
</protein>
<dbReference type="AlphaFoldDB" id="A0AA39P4G4"/>
<keyword evidence="2" id="KW-1185">Reference proteome</keyword>
<evidence type="ECO:0000313" key="2">
    <source>
        <dbReference type="Proteomes" id="UP001175227"/>
    </source>
</evidence>
<proteinExistence type="predicted"/>
<evidence type="ECO:0000313" key="1">
    <source>
        <dbReference type="EMBL" id="KAK0477412.1"/>
    </source>
</evidence>
<name>A0AA39P4G4_9AGAR</name>